<feature type="domain" description="GP-PDE" evidence="7">
    <location>
        <begin position="1"/>
        <end position="324"/>
    </location>
</feature>
<dbReference type="GO" id="GO:0042597">
    <property type="term" value="C:periplasmic space"/>
    <property type="evidence" value="ECO:0007669"/>
    <property type="project" value="TreeGrafter"/>
</dbReference>
<evidence type="ECO:0000259" key="7">
    <source>
        <dbReference type="PROSITE" id="PS51704"/>
    </source>
</evidence>
<evidence type="ECO:0000256" key="3">
    <source>
        <dbReference type="ARBA" id="ARBA00022729"/>
    </source>
</evidence>
<evidence type="ECO:0000313" key="8">
    <source>
        <dbReference type="EMBL" id="GEL18237.1"/>
    </source>
</evidence>
<comment type="caution">
    <text evidence="8">The sequence shown here is derived from an EMBL/GenBank/DDBJ whole genome shotgun (WGS) entry which is preliminary data.</text>
</comment>
<proteinExistence type="inferred from homology"/>
<evidence type="ECO:0000256" key="5">
    <source>
        <dbReference type="ARBA" id="ARBA00022801"/>
    </source>
</evidence>
<accession>A0A511D0L6</accession>
<evidence type="ECO:0000256" key="2">
    <source>
        <dbReference type="ARBA" id="ARBA00012247"/>
    </source>
</evidence>
<name>A0A511D0L6_9PSEU</name>
<reference evidence="8 9" key="1">
    <citation type="submission" date="2019-07" db="EMBL/GenBank/DDBJ databases">
        <title>Whole genome shotgun sequence of Pseudonocardia asaccharolytica NBRC 16224.</title>
        <authorList>
            <person name="Hosoyama A."/>
            <person name="Uohara A."/>
            <person name="Ohji S."/>
            <person name="Ichikawa N."/>
        </authorList>
    </citation>
    <scope>NUCLEOTIDE SEQUENCE [LARGE SCALE GENOMIC DNA]</scope>
    <source>
        <strain evidence="8 9">NBRC 16224</strain>
    </source>
</reference>
<sequence>MIGHRGASGYRPEHTLEAYELAARMGADYIEPDLVTTSDGVLVARHEPEISATTDVAEHPEFAVRRTTKTIDGLTRHGWFAEDFTLAELNTLRAVERLPRLRQENTIYDERYRVPALTDVLALRARLSAELGREIGVYIETKNPSYFASIGLPLEPALVRALREAGLDEPDAPVFLQSFETANLQMLRGQVGVRLVQLIHGVGAPADLVAAEDPRGYLDLASAAGLAEIAEYADGIGPLKDLVIPRSGDGVLGAPSPLVSQAHTAGLLVHPFTFRNENAFLPAQYRSGGPGADYGDAFAEYEAFLRAGVDGMFTDNPDTAVAARSALLAPV</sequence>
<dbReference type="STRING" id="1123024.GCA_000423625_03873"/>
<evidence type="ECO:0000256" key="1">
    <source>
        <dbReference type="ARBA" id="ARBA00007277"/>
    </source>
</evidence>
<gene>
    <name evidence="8" type="primary">glpQ</name>
    <name evidence="8" type="ORF">PA7_20740</name>
</gene>
<dbReference type="Gene3D" id="3.20.20.190">
    <property type="entry name" value="Phosphatidylinositol (PI) phosphodiesterase"/>
    <property type="match status" value="1"/>
</dbReference>
<organism evidence="8 9">
    <name type="scientific">Pseudonocardia asaccharolytica DSM 44247 = NBRC 16224</name>
    <dbReference type="NCBI Taxonomy" id="1123024"/>
    <lineage>
        <taxon>Bacteria</taxon>
        <taxon>Bacillati</taxon>
        <taxon>Actinomycetota</taxon>
        <taxon>Actinomycetes</taxon>
        <taxon>Pseudonocardiales</taxon>
        <taxon>Pseudonocardiaceae</taxon>
        <taxon>Pseudonocardia</taxon>
    </lineage>
</organism>
<protein>
    <recommendedName>
        <fullName evidence="2">glycerophosphodiester phosphodiesterase</fullName>
        <ecNumber evidence="2">3.1.4.46</ecNumber>
    </recommendedName>
</protein>
<comment type="catalytic activity">
    <reaction evidence="6">
        <text>a sn-glycero-3-phosphodiester + H2O = an alcohol + sn-glycerol 3-phosphate + H(+)</text>
        <dbReference type="Rhea" id="RHEA:12969"/>
        <dbReference type="ChEBI" id="CHEBI:15377"/>
        <dbReference type="ChEBI" id="CHEBI:15378"/>
        <dbReference type="ChEBI" id="CHEBI:30879"/>
        <dbReference type="ChEBI" id="CHEBI:57597"/>
        <dbReference type="ChEBI" id="CHEBI:83408"/>
        <dbReference type="EC" id="3.1.4.46"/>
    </reaction>
</comment>
<keyword evidence="4" id="KW-0319">Glycerol metabolism</keyword>
<dbReference type="PROSITE" id="PS51704">
    <property type="entry name" value="GP_PDE"/>
    <property type="match status" value="1"/>
</dbReference>
<dbReference type="AlphaFoldDB" id="A0A511D0L6"/>
<dbReference type="GO" id="GO:0008889">
    <property type="term" value="F:glycerophosphodiester phosphodiesterase activity"/>
    <property type="evidence" value="ECO:0007669"/>
    <property type="project" value="UniProtKB-EC"/>
</dbReference>
<evidence type="ECO:0000256" key="6">
    <source>
        <dbReference type="ARBA" id="ARBA00047512"/>
    </source>
</evidence>
<dbReference type="GO" id="GO:0006071">
    <property type="term" value="P:glycerol metabolic process"/>
    <property type="evidence" value="ECO:0007669"/>
    <property type="project" value="UniProtKB-KW"/>
</dbReference>
<dbReference type="EC" id="3.1.4.46" evidence="2"/>
<dbReference type="GO" id="GO:0006629">
    <property type="term" value="P:lipid metabolic process"/>
    <property type="evidence" value="ECO:0007669"/>
    <property type="project" value="InterPro"/>
</dbReference>
<dbReference type="SUPFAM" id="SSF51695">
    <property type="entry name" value="PLC-like phosphodiesterases"/>
    <property type="match status" value="1"/>
</dbReference>
<keyword evidence="3" id="KW-0732">Signal</keyword>
<comment type="similarity">
    <text evidence="1">Belongs to the glycerophosphoryl diester phosphodiesterase family.</text>
</comment>
<dbReference type="Proteomes" id="UP000321328">
    <property type="component" value="Unassembled WGS sequence"/>
</dbReference>
<dbReference type="PANTHER" id="PTHR43620:SF7">
    <property type="entry name" value="GLYCEROPHOSPHODIESTER PHOSPHODIESTERASE GDPD5-RELATED"/>
    <property type="match status" value="1"/>
</dbReference>
<evidence type="ECO:0000256" key="4">
    <source>
        <dbReference type="ARBA" id="ARBA00022798"/>
    </source>
</evidence>
<evidence type="ECO:0000313" key="9">
    <source>
        <dbReference type="Proteomes" id="UP000321328"/>
    </source>
</evidence>
<dbReference type="InterPro" id="IPR017946">
    <property type="entry name" value="PLC-like_Pdiesterase_TIM-brl"/>
</dbReference>
<dbReference type="PANTHER" id="PTHR43620">
    <property type="entry name" value="GLYCEROPHOSPHORYL DIESTER PHOSPHODIESTERASE"/>
    <property type="match status" value="1"/>
</dbReference>
<dbReference type="EMBL" id="BJVI01000017">
    <property type="protein sequence ID" value="GEL18237.1"/>
    <property type="molecule type" value="Genomic_DNA"/>
</dbReference>
<dbReference type="Pfam" id="PF03009">
    <property type="entry name" value="GDPD"/>
    <property type="match status" value="1"/>
</dbReference>
<keyword evidence="5" id="KW-0378">Hydrolase</keyword>
<dbReference type="InterPro" id="IPR030395">
    <property type="entry name" value="GP_PDE_dom"/>
</dbReference>
<keyword evidence="9" id="KW-1185">Reference proteome</keyword>
<dbReference type="CDD" id="cd08602">
    <property type="entry name" value="GDPD_ScGlpQ1_like"/>
    <property type="match status" value="1"/>
</dbReference>